<protein>
    <recommendedName>
        <fullName evidence="3">Calcineurin-like phosphoesterase domain-containing protein</fullName>
    </recommendedName>
</protein>
<dbReference type="EMBL" id="LDJL01000011">
    <property type="protein sequence ID" value="KRG69244.1"/>
    <property type="molecule type" value="Genomic_DNA"/>
</dbReference>
<organism evidence="1 2">
    <name type="scientific">Pseudoxanthomonas dokdonensis</name>
    <dbReference type="NCBI Taxonomy" id="344882"/>
    <lineage>
        <taxon>Bacteria</taxon>
        <taxon>Pseudomonadati</taxon>
        <taxon>Pseudomonadota</taxon>
        <taxon>Gammaproteobacteria</taxon>
        <taxon>Lysobacterales</taxon>
        <taxon>Lysobacteraceae</taxon>
        <taxon>Pseudoxanthomonas</taxon>
    </lineage>
</organism>
<dbReference type="Proteomes" id="UP000052052">
    <property type="component" value="Unassembled WGS sequence"/>
</dbReference>
<dbReference type="AlphaFoldDB" id="A0A0R0CH79"/>
<reference evidence="1 2" key="1">
    <citation type="submission" date="2015-05" db="EMBL/GenBank/DDBJ databases">
        <title>Genome sequencing and analysis of members of genus Stenotrophomonas.</title>
        <authorList>
            <person name="Patil P.P."/>
            <person name="Midha S."/>
            <person name="Patil P.B."/>
        </authorList>
    </citation>
    <scope>NUCLEOTIDE SEQUENCE [LARGE SCALE GENOMIC DNA]</scope>
    <source>
        <strain evidence="1 2">DSM 21858</strain>
    </source>
</reference>
<comment type="caution">
    <text evidence="1">The sequence shown here is derived from an EMBL/GenBank/DDBJ whole genome shotgun (WGS) entry which is preliminary data.</text>
</comment>
<evidence type="ECO:0000313" key="2">
    <source>
        <dbReference type="Proteomes" id="UP000052052"/>
    </source>
</evidence>
<dbReference type="PATRIC" id="fig|344882.3.peg.777"/>
<proteinExistence type="predicted"/>
<sequence length="172" mass="18971">MGVGIKVIRQCITSALAKHRQVHVINVIGNHDDTGALWLSAALAHVYESEPRVSIEQSPAPFTYFRHGKTLVGCHHGNTCKPDKLPGVMAADRPIDWGATEHRYWWLGHVHHQSVKEYPGVSVETFGTLAAKDAYATAGGWRAARNMKCIVLHDEHGEVARHAVSPAMLEVR</sequence>
<evidence type="ECO:0000313" key="1">
    <source>
        <dbReference type="EMBL" id="KRG69244.1"/>
    </source>
</evidence>
<name>A0A0R0CH79_9GAMM</name>
<accession>A0A0R0CH79</accession>
<keyword evidence="2" id="KW-1185">Reference proteome</keyword>
<dbReference type="InterPro" id="IPR029052">
    <property type="entry name" value="Metallo-depent_PP-like"/>
</dbReference>
<dbReference type="STRING" id="344882.ABB29_12045"/>
<evidence type="ECO:0008006" key="3">
    <source>
        <dbReference type="Google" id="ProtNLM"/>
    </source>
</evidence>
<dbReference type="SUPFAM" id="SSF56300">
    <property type="entry name" value="Metallo-dependent phosphatases"/>
    <property type="match status" value="1"/>
</dbReference>
<gene>
    <name evidence="1" type="ORF">ABB29_12045</name>
</gene>